<proteinExistence type="predicted"/>
<dbReference type="Proteomes" id="UP000315540">
    <property type="component" value="Unassembled WGS sequence"/>
</dbReference>
<sequence>MKKNKIIYWITTSLLCLLFFSGAMMYFFNYERASGFFTSLGFPTWIIYPLAILKVLGVLVILIKKSNFLKELAYAGFLYDAILALAAHIMVKDGEYLPAIISIVLLTLSWIYDRKVFGKYTQTKLSTNKS</sequence>
<keyword evidence="2 5" id="KW-0812">Transmembrane</keyword>
<protein>
    <submittedName>
        <fullName evidence="6">DoxX family protein</fullName>
    </submittedName>
</protein>
<evidence type="ECO:0000256" key="4">
    <source>
        <dbReference type="ARBA" id="ARBA00023136"/>
    </source>
</evidence>
<evidence type="ECO:0000256" key="1">
    <source>
        <dbReference type="ARBA" id="ARBA00004141"/>
    </source>
</evidence>
<name>A0A504JCV1_9FLAO</name>
<dbReference type="AlphaFoldDB" id="A0A504JCV1"/>
<comment type="caution">
    <text evidence="6">The sequence shown here is derived from an EMBL/GenBank/DDBJ whole genome shotgun (WGS) entry which is preliminary data.</text>
</comment>
<evidence type="ECO:0000313" key="7">
    <source>
        <dbReference type="Proteomes" id="UP000315540"/>
    </source>
</evidence>
<dbReference type="GO" id="GO:0016020">
    <property type="term" value="C:membrane"/>
    <property type="evidence" value="ECO:0007669"/>
    <property type="project" value="UniProtKB-SubCell"/>
</dbReference>
<feature type="transmembrane region" description="Helical" evidence="5">
    <location>
        <begin position="40"/>
        <end position="63"/>
    </location>
</feature>
<evidence type="ECO:0000256" key="5">
    <source>
        <dbReference type="SAM" id="Phobius"/>
    </source>
</evidence>
<dbReference type="EMBL" id="VFWZ01000005">
    <property type="protein sequence ID" value="TPN84739.1"/>
    <property type="molecule type" value="Genomic_DNA"/>
</dbReference>
<reference evidence="6 7" key="1">
    <citation type="submission" date="2019-06" db="EMBL/GenBank/DDBJ databases">
        <authorList>
            <person name="Meng X."/>
        </authorList>
    </citation>
    <scope>NUCLEOTIDE SEQUENCE [LARGE SCALE GENOMIC DNA]</scope>
    <source>
        <strain evidence="6 7">M625</strain>
    </source>
</reference>
<gene>
    <name evidence="6" type="ORF">FHK87_17580</name>
</gene>
<keyword evidence="3 5" id="KW-1133">Transmembrane helix</keyword>
<keyword evidence="4 5" id="KW-0472">Membrane</keyword>
<evidence type="ECO:0000256" key="2">
    <source>
        <dbReference type="ARBA" id="ARBA00022692"/>
    </source>
</evidence>
<keyword evidence="7" id="KW-1185">Reference proteome</keyword>
<evidence type="ECO:0000313" key="6">
    <source>
        <dbReference type="EMBL" id="TPN84739.1"/>
    </source>
</evidence>
<dbReference type="RefSeq" id="WP_140595073.1">
    <property type="nucleotide sequence ID" value="NZ_VFWZ01000005.1"/>
</dbReference>
<dbReference type="Pfam" id="PF13564">
    <property type="entry name" value="DoxX_2"/>
    <property type="match status" value="1"/>
</dbReference>
<dbReference type="OrthoDB" id="7960583at2"/>
<organism evidence="6 7">
    <name type="scientific">Aquimarina algicola</name>
    <dbReference type="NCBI Taxonomy" id="2589995"/>
    <lineage>
        <taxon>Bacteria</taxon>
        <taxon>Pseudomonadati</taxon>
        <taxon>Bacteroidota</taxon>
        <taxon>Flavobacteriia</taxon>
        <taxon>Flavobacteriales</taxon>
        <taxon>Flavobacteriaceae</taxon>
        <taxon>Aquimarina</taxon>
    </lineage>
</organism>
<comment type="subcellular location">
    <subcellularLocation>
        <location evidence="1">Membrane</location>
        <topology evidence="1">Multi-pass membrane protein</topology>
    </subcellularLocation>
</comment>
<feature type="transmembrane region" description="Helical" evidence="5">
    <location>
        <begin position="72"/>
        <end position="90"/>
    </location>
</feature>
<feature type="transmembrane region" description="Helical" evidence="5">
    <location>
        <begin position="7"/>
        <end position="28"/>
    </location>
</feature>
<evidence type="ECO:0000256" key="3">
    <source>
        <dbReference type="ARBA" id="ARBA00022989"/>
    </source>
</evidence>
<dbReference type="InterPro" id="IPR032808">
    <property type="entry name" value="DoxX"/>
</dbReference>
<feature type="transmembrane region" description="Helical" evidence="5">
    <location>
        <begin position="96"/>
        <end position="112"/>
    </location>
</feature>
<accession>A0A504JCV1</accession>